<keyword evidence="6" id="KW-1133">Transmembrane helix</keyword>
<keyword evidence="9" id="KW-1185">Reference proteome</keyword>
<dbReference type="PANTHER" id="PTHR15012:SF33">
    <property type="entry name" value="PROTEIN SHROOM3"/>
    <property type="match status" value="1"/>
</dbReference>
<dbReference type="GO" id="GO:0043296">
    <property type="term" value="C:apical junction complex"/>
    <property type="evidence" value="ECO:0007669"/>
    <property type="project" value="TreeGrafter"/>
</dbReference>
<evidence type="ECO:0000256" key="5">
    <source>
        <dbReference type="SAM" id="MobiDB-lite"/>
    </source>
</evidence>
<dbReference type="PROSITE" id="PS51307">
    <property type="entry name" value="ASD2"/>
    <property type="match status" value="1"/>
</dbReference>
<accession>A0A8B9GBD6</accession>
<evidence type="ECO:0000256" key="6">
    <source>
        <dbReference type="SAM" id="Phobius"/>
    </source>
</evidence>
<dbReference type="GO" id="GO:0051015">
    <property type="term" value="F:actin filament binding"/>
    <property type="evidence" value="ECO:0007669"/>
    <property type="project" value="InterPro"/>
</dbReference>
<keyword evidence="4" id="KW-0206">Cytoskeleton</keyword>
<keyword evidence="3" id="KW-0963">Cytoplasm</keyword>
<dbReference type="Gene3D" id="6.10.250.3120">
    <property type="match status" value="1"/>
</dbReference>
<sequence>MREKENSLVFGLHHVFTMVLCGKFMFISQNFSVHSSFKSFPKALAEWEITGWGTSVHENNCPLSPSASKRTSSPSAADKQHQLPAAPEAPQTTDRQPITQSEGNHSEPAVLTRDLEKSSLDSGIHSAASPVKTKTPEDIKSEALAKEIVHKDKSLADILDPDSKMKTTMDLMEGLFPSGTSLLKENNMKRKMMQKKARTVVEDDTEEKEAPVTLVTCPAYYSVSAPKAELLNKIKDLPEEAGEEEELLDINEKKAELIGSLTHKLKILKEAKEGLLADIKMNNALGEEVELLISKLCKPNEFDKYKMFIGDLDKVVNLLLSLSGRLARVENVLSSLGEDTSSEERSSLNEKRKLLAGQHEDARELKENLDRRERVVLEILGNYLSEEQLQDYQHFVKMKSALLIEQRELDDKIKLGQEQLKCLMESLPTDFTPRDMGKSLMRIEDIR</sequence>
<evidence type="ECO:0000313" key="9">
    <source>
        <dbReference type="Proteomes" id="UP000694522"/>
    </source>
</evidence>
<comment type="subcellular location">
    <subcellularLocation>
        <location evidence="1">Cytoplasm</location>
        <location evidence="1">Cytoskeleton</location>
    </subcellularLocation>
</comment>
<evidence type="ECO:0000256" key="2">
    <source>
        <dbReference type="ARBA" id="ARBA00006469"/>
    </source>
</evidence>
<dbReference type="InterPro" id="IPR027685">
    <property type="entry name" value="Shroom_fam"/>
</dbReference>
<evidence type="ECO:0000256" key="3">
    <source>
        <dbReference type="ARBA" id="ARBA00022490"/>
    </source>
</evidence>
<name>A0A8B9GBD6_9PSIT</name>
<reference evidence="8" key="2">
    <citation type="submission" date="2025-09" db="UniProtKB">
        <authorList>
            <consortium name="Ensembl"/>
        </authorList>
    </citation>
    <scope>IDENTIFICATION</scope>
</reference>
<dbReference type="PANTHER" id="PTHR15012">
    <property type="entry name" value="APICAL PROTEIN/SHROOM-RELATED"/>
    <property type="match status" value="1"/>
</dbReference>
<protein>
    <recommendedName>
        <fullName evidence="7">ASD2 domain-containing protein</fullName>
    </recommendedName>
</protein>
<dbReference type="GO" id="GO:0016324">
    <property type="term" value="C:apical plasma membrane"/>
    <property type="evidence" value="ECO:0007669"/>
    <property type="project" value="TreeGrafter"/>
</dbReference>
<proteinExistence type="inferred from homology"/>
<evidence type="ECO:0000313" key="8">
    <source>
        <dbReference type="Ensembl" id="ENSACOP00000019066.1"/>
    </source>
</evidence>
<dbReference type="GO" id="GO:0005912">
    <property type="term" value="C:adherens junction"/>
    <property type="evidence" value="ECO:0007669"/>
    <property type="project" value="TreeGrafter"/>
</dbReference>
<dbReference type="Pfam" id="PF08687">
    <property type="entry name" value="ASD2"/>
    <property type="match status" value="1"/>
</dbReference>
<feature type="compositionally biased region" description="Polar residues" evidence="5">
    <location>
        <begin position="90"/>
        <end position="103"/>
    </location>
</feature>
<evidence type="ECO:0000256" key="1">
    <source>
        <dbReference type="ARBA" id="ARBA00004245"/>
    </source>
</evidence>
<comment type="similarity">
    <text evidence="2">Belongs to the shroom family.</text>
</comment>
<evidence type="ECO:0000259" key="7">
    <source>
        <dbReference type="PROSITE" id="PS51307"/>
    </source>
</evidence>
<feature type="region of interest" description="Disordered" evidence="5">
    <location>
        <begin position="60"/>
        <end position="138"/>
    </location>
</feature>
<feature type="domain" description="ASD2" evidence="7">
    <location>
        <begin position="142"/>
        <end position="428"/>
    </location>
</feature>
<dbReference type="AlphaFoldDB" id="A0A8B9GBD6"/>
<reference evidence="8" key="1">
    <citation type="submission" date="2025-08" db="UniProtKB">
        <authorList>
            <consortium name="Ensembl"/>
        </authorList>
    </citation>
    <scope>IDENTIFICATION</scope>
</reference>
<feature type="compositionally biased region" description="Low complexity" evidence="5">
    <location>
        <begin position="62"/>
        <end position="77"/>
    </location>
</feature>
<keyword evidence="6" id="KW-0812">Transmembrane</keyword>
<dbReference type="InterPro" id="IPR014799">
    <property type="entry name" value="ASD2_dom"/>
</dbReference>
<dbReference type="Proteomes" id="UP000694522">
    <property type="component" value="Unplaced"/>
</dbReference>
<organism evidence="8 9">
    <name type="scientific">Amazona collaria</name>
    <name type="common">yellow-billed parrot</name>
    <dbReference type="NCBI Taxonomy" id="241587"/>
    <lineage>
        <taxon>Eukaryota</taxon>
        <taxon>Metazoa</taxon>
        <taxon>Chordata</taxon>
        <taxon>Craniata</taxon>
        <taxon>Vertebrata</taxon>
        <taxon>Euteleostomi</taxon>
        <taxon>Archelosauria</taxon>
        <taxon>Archosauria</taxon>
        <taxon>Dinosauria</taxon>
        <taxon>Saurischia</taxon>
        <taxon>Theropoda</taxon>
        <taxon>Coelurosauria</taxon>
        <taxon>Aves</taxon>
        <taxon>Neognathae</taxon>
        <taxon>Neoaves</taxon>
        <taxon>Telluraves</taxon>
        <taxon>Australaves</taxon>
        <taxon>Psittaciformes</taxon>
        <taxon>Psittacidae</taxon>
        <taxon>Amazona</taxon>
    </lineage>
</organism>
<dbReference type="GO" id="GO:0007015">
    <property type="term" value="P:actin filament organization"/>
    <property type="evidence" value="ECO:0007669"/>
    <property type="project" value="TreeGrafter"/>
</dbReference>
<keyword evidence="6" id="KW-0472">Membrane</keyword>
<dbReference type="GO" id="GO:0030864">
    <property type="term" value="C:cortical actin cytoskeleton"/>
    <property type="evidence" value="ECO:0007669"/>
    <property type="project" value="TreeGrafter"/>
</dbReference>
<feature type="transmembrane region" description="Helical" evidence="6">
    <location>
        <begin position="7"/>
        <end position="26"/>
    </location>
</feature>
<dbReference type="Ensembl" id="ENSACOT00000019746.1">
    <property type="protein sequence ID" value="ENSACOP00000019066.1"/>
    <property type="gene ID" value="ENSACOG00000013132.1"/>
</dbReference>
<evidence type="ECO:0000256" key="4">
    <source>
        <dbReference type="ARBA" id="ARBA00023212"/>
    </source>
</evidence>